<gene>
    <name evidence="14" type="primary">cdd</name>
    <name evidence="14" type="ORF">WI372_13715</name>
</gene>
<name>A0ABU9EDS8_9BACT</name>
<sequence>MTSDQDGLLARARAVRERAYAPYSTYRVGAVLEAHDGSLFDGCNVENASYPLTLCAERGALSAAVAAGHRAFRRLALSTEGGEAVAPCGACRQALTEFAPDLEIVSEAGSDVRRWTLSDLLPARFVLREDHRRPEAAPSEDEENG</sequence>
<comment type="caution">
    <text evidence="14">The sequence shown here is derived from an EMBL/GenBank/DDBJ whole genome shotgun (WGS) entry which is preliminary data.</text>
</comment>
<dbReference type="InterPro" id="IPR002125">
    <property type="entry name" value="CMP_dCMP_dom"/>
</dbReference>
<reference evidence="14 15" key="1">
    <citation type="submission" date="2024-02" db="EMBL/GenBank/DDBJ databases">
        <title>A novel Gemmatimonadota bacterium.</title>
        <authorList>
            <person name="Du Z.-J."/>
            <person name="Ye Y.-Q."/>
        </authorList>
    </citation>
    <scope>NUCLEOTIDE SEQUENCE [LARGE SCALE GENOMIC DNA]</scope>
    <source>
        <strain evidence="14 15">DH-20</strain>
    </source>
</reference>
<keyword evidence="8 12" id="KW-0862">Zinc</keyword>
<comment type="function">
    <text evidence="2 12">This enzyme scavenges exogenous and endogenous cytidine and 2'-deoxycytidine for UMP synthesis.</text>
</comment>
<dbReference type="PANTHER" id="PTHR11644">
    <property type="entry name" value="CYTIDINE DEAMINASE"/>
    <property type="match status" value="1"/>
</dbReference>
<dbReference type="RefSeq" id="WP_405276832.1">
    <property type="nucleotide sequence ID" value="NZ_CP144380.1"/>
</dbReference>
<dbReference type="InterPro" id="IPR006262">
    <property type="entry name" value="Cyt_deam_tetra"/>
</dbReference>
<evidence type="ECO:0000256" key="8">
    <source>
        <dbReference type="ARBA" id="ARBA00022833"/>
    </source>
</evidence>
<dbReference type="CDD" id="cd01283">
    <property type="entry name" value="cytidine_deaminase"/>
    <property type="match status" value="1"/>
</dbReference>
<comment type="cofactor">
    <cofactor evidence="1 12">
        <name>Zn(2+)</name>
        <dbReference type="ChEBI" id="CHEBI:29105"/>
    </cofactor>
</comment>
<dbReference type="EMBL" id="JBBHLI010000009">
    <property type="protein sequence ID" value="MEK9502045.1"/>
    <property type="molecule type" value="Genomic_DNA"/>
</dbReference>
<organism evidence="14 15">
    <name type="scientific">Gaopeijia maritima</name>
    <dbReference type="NCBI Taxonomy" id="3119007"/>
    <lineage>
        <taxon>Bacteria</taxon>
        <taxon>Pseudomonadati</taxon>
        <taxon>Gemmatimonadota</taxon>
        <taxon>Longimicrobiia</taxon>
        <taxon>Gaopeijiales</taxon>
        <taxon>Gaopeijiaceae</taxon>
        <taxon>Gaopeijia</taxon>
    </lineage>
</organism>
<dbReference type="NCBIfam" id="TIGR01354">
    <property type="entry name" value="cyt_deam_tetra"/>
    <property type="match status" value="1"/>
</dbReference>
<evidence type="ECO:0000256" key="1">
    <source>
        <dbReference type="ARBA" id="ARBA00001947"/>
    </source>
</evidence>
<dbReference type="PANTHER" id="PTHR11644:SF2">
    <property type="entry name" value="CYTIDINE DEAMINASE"/>
    <property type="match status" value="1"/>
</dbReference>
<dbReference type="Gene3D" id="3.40.140.10">
    <property type="entry name" value="Cytidine Deaminase, domain 2"/>
    <property type="match status" value="1"/>
</dbReference>
<evidence type="ECO:0000313" key="14">
    <source>
        <dbReference type="EMBL" id="MEK9502045.1"/>
    </source>
</evidence>
<keyword evidence="15" id="KW-1185">Reference proteome</keyword>
<feature type="domain" description="CMP/dCMP-type deaminase" evidence="13">
    <location>
        <begin position="3"/>
        <end position="128"/>
    </location>
</feature>
<evidence type="ECO:0000256" key="6">
    <source>
        <dbReference type="ARBA" id="ARBA00022723"/>
    </source>
</evidence>
<evidence type="ECO:0000256" key="3">
    <source>
        <dbReference type="ARBA" id="ARBA00006576"/>
    </source>
</evidence>
<dbReference type="SUPFAM" id="SSF53927">
    <property type="entry name" value="Cytidine deaminase-like"/>
    <property type="match status" value="1"/>
</dbReference>
<evidence type="ECO:0000256" key="9">
    <source>
        <dbReference type="ARBA" id="ARBA00032005"/>
    </source>
</evidence>
<protein>
    <recommendedName>
        <fullName evidence="5 12">Cytidine deaminase</fullName>
        <ecNumber evidence="4 12">3.5.4.5</ecNumber>
    </recommendedName>
    <alternativeName>
        <fullName evidence="9 12">Cytidine aminohydrolase</fullName>
    </alternativeName>
</protein>
<evidence type="ECO:0000256" key="10">
    <source>
        <dbReference type="ARBA" id="ARBA00049252"/>
    </source>
</evidence>
<dbReference type="GO" id="GO:0004126">
    <property type="term" value="F:cytidine deaminase activity"/>
    <property type="evidence" value="ECO:0007669"/>
    <property type="project" value="UniProtKB-EC"/>
</dbReference>
<accession>A0ABU9EDS8</accession>
<keyword evidence="7 12" id="KW-0378">Hydrolase</keyword>
<dbReference type="PROSITE" id="PS00903">
    <property type="entry name" value="CYT_DCMP_DEAMINASES_1"/>
    <property type="match status" value="1"/>
</dbReference>
<dbReference type="InterPro" id="IPR050202">
    <property type="entry name" value="Cyt/Deoxycyt_deaminase"/>
</dbReference>
<keyword evidence="6 12" id="KW-0479">Metal-binding</keyword>
<evidence type="ECO:0000256" key="4">
    <source>
        <dbReference type="ARBA" id="ARBA00012783"/>
    </source>
</evidence>
<dbReference type="EC" id="3.5.4.5" evidence="4 12"/>
<dbReference type="NCBIfam" id="NF004064">
    <property type="entry name" value="PRK05578.1"/>
    <property type="match status" value="1"/>
</dbReference>
<proteinExistence type="inferred from homology"/>
<evidence type="ECO:0000256" key="2">
    <source>
        <dbReference type="ARBA" id="ARBA00003949"/>
    </source>
</evidence>
<comment type="catalytic activity">
    <reaction evidence="11 12">
        <text>cytidine + H2O + H(+) = uridine + NH4(+)</text>
        <dbReference type="Rhea" id="RHEA:16069"/>
        <dbReference type="ChEBI" id="CHEBI:15377"/>
        <dbReference type="ChEBI" id="CHEBI:15378"/>
        <dbReference type="ChEBI" id="CHEBI:16704"/>
        <dbReference type="ChEBI" id="CHEBI:17562"/>
        <dbReference type="ChEBI" id="CHEBI:28938"/>
        <dbReference type="EC" id="3.5.4.5"/>
    </reaction>
</comment>
<evidence type="ECO:0000259" key="13">
    <source>
        <dbReference type="PROSITE" id="PS51747"/>
    </source>
</evidence>
<comment type="catalytic activity">
    <reaction evidence="10 12">
        <text>2'-deoxycytidine + H2O + H(+) = 2'-deoxyuridine + NH4(+)</text>
        <dbReference type="Rhea" id="RHEA:13433"/>
        <dbReference type="ChEBI" id="CHEBI:15377"/>
        <dbReference type="ChEBI" id="CHEBI:15378"/>
        <dbReference type="ChEBI" id="CHEBI:15698"/>
        <dbReference type="ChEBI" id="CHEBI:16450"/>
        <dbReference type="ChEBI" id="CHEBI:28938"/>
        <dbReference type="EC" id="3.5.4.5"/>
    </reaction>
</comment>
<evidence type="ECO:0000256" key="12">
    <source>
        <dbReference type="RuleBase" id="RU364006"/>
    </source>
</evidence>
<dbReference type="InterPro" id="IPR016193">
    <property type="entry name" value="Cytidine_deaminase-like"/>
</dbReference>
<dbReference type="InterPro" id="IPR016192">
    <property type="entry name" value="APOBEC/CMP_deaminase_Zn-bd"/>
</dbReference>
<comment type="similarity">
    <text evidence="3 12">Belongs to the cytidine and deoxycytidylate deaminase family.</text>
</comment>
<dbReference type="Pfam" id="PF00383">
    <property type="entry name" value="dCMP_cyt_deam_1"/>
    <property type="match status" value="1"/>
</dbReference>
<evidence type="ECO:0000256" key="5">
    <source>
        <dbReference type="ARBA" id="ARBA00018266"/>
    </source>
</evidence>
<dbReference type="Proteomes" id="UP001484239">
    <property type="component" value="Unassembled WGS sequence"/>
</dbReference>
<evidence type="ECO:0000313" key="15">
    <source>
        <dbReference type="Proteomes" id="UP001484239"/>
    </source>
</evidence>
<evidence type="ECO:0000256" key="11">
    <source>
        <dbReference type="ARBA" id="ARBA00049558"/>
    </source>
</evidence>
<dbReference type="PROSITE" id="PS51747">
    <property type="entry name" value="CYT_DCMP_DEAMINASES_2"/>
    <property type="match status" value="1"/>
</dbReference>
<evidence type="ECO:0000256" key="7">
    <source>
        <dbReference type="ARBA" id="ARBA00022801"/>
    </source>
</evidence>